<dbReference type="GO" id="GO:0005886">
    <property type="term" value="C:plasma membrane"/>
    <property type="evidence" value="ECO:0007669"/>
    <property type="project" value="UniProtKB-SubCell"/>
</dbReference>
<dbReference type="RefSeq" id="WP_123210616.1">
    <property type="nucleotide sequence ID" value="NZ_RJVO01000001.1"/>
</dbReference>
<evidence type="ECO:0000313" key="8">
    <source>
        <dbReference type="EMBL" id="ROH93760.1"/>
    </source>
</evidence>
<evidence type="ECO:0000256" key="7">
    <source>
        <dbReference type="SAM" id="Phobius"/>
    </source>
</evidence>
<comment type="subcellular location">
    <subcellularLocation>
        <location evidence="1">Cell inner membrane</location>
    </subcellularLocation>
</comment>
<keyword evidence="9" id="KW-1185">Reference proteome</keyword>
<feature type="transmembrane region" description="Helical" evidence="7">
    <location>
        <begin position="12"/>
        <end position="38"/>
    </location>
</feature>
<dbReference type="EMBL" id="RJVO01000001">
    <property type="protein sequence ID" value="ROH93760.1"/>
    <property type="molecule type" value="Genomic_DNA"/>
</dbReference>
<evidence type="ECO:0000256" key="2">
    <source>
        <dbReference type="ARBA" id="ARBA00022475"/>
    </source>
</evidence>
<dbReference type="InterPro" id="IPR004960">
    <property type="entry name" value="LipA_acyltrans"/>
</dbReference>
<evidence type="ECO:0000256" key="6">
    <source>
        <dbReference type="ARBA" id="ARBA00023315"/>
    </source>
</evidence>
<protein>
    <recommendedName>
        <fullName evidence="10">Lipid A biosynthesis acyltransferase</fullName>
    </recommendedName>
</protein>
<dbReference type="PIRSF" id="PIRSF026649">
    <property type="entry name" value="MsbB"/>
    <property type="match status" value="1"/>
</dbReference>
<accession>A0A3N0VMG4</accession>
<dbReference type="PANTHER" id="PTHR30606">
    <property type="entry name" value="LIPID A BIOSYNTHESIS LAUROYL ACYLTRANSFERASE"/>
    <property type="match status" value="1"/>
</dbReference>
<sequence>MSDCKKAAVRCLLRGLGSLPLPLIHVLAALSSLLLLVLPNRLQQVSGQQLRYCLPELGWARRRSLVVASLGHSMMAALEAPAIWFGPERRLRRWLRAPEAAAQLASLRAQGRGVILLCPHWGAWELAGLFCAAQGPMTSLYKPQKGLMEALILEGRSRLGAQLVPTSPAGVKQLLSALKRGGMVGILPDHDPPEGSGVYAPLFGHPAHTMELVSKLAARTGAPVWFCLAERRPLRGFRIGLQAAPVAVADPQQGPAALNAGVEAVIRAAPGQYWWSYPRYRRRPPGSPDPYA</sequence>
<keyword evidence="2" id="KW-1003">Cell membrane</keyword>
<dbReference type="Pfam" id="PF03279">
    <property type="entry name" value="Lip_A_acyltrans"/>
    <property type="match status" value="1"/>
</dbReference>
<dbReference type="Proteomes" id="UP000282106">
    <property type="component" value="Unassembled WGS sequence"/>
</dbReference>
<keyword evidence="5 7" id="KW-0472">Membrane</keyword>
<dbReference type="InParanoid" id="A0A3N0VMG4"/>
<dbReference type="PANTHER" id="PTHR30606:SF10">
    <property type="entry name" value="PHOSPHATIDYLINOSITOL MANNOSIDE ACYLTRANSFERASE"/>
    <property type="match status" value="1"/>
</dbReference>
<keyword evidence="3" id="KW-0997">Cell inner membrane</keyword>
<evidence type="ECO:0000256" key="4">
    <source>
        <dbReference type="ARBA" id="ARBA00022679"/>
    </source>
</evidence>
<keyword evidence="7" id="KW-1133">Transmembrane helix</keyword>
<evidence type="ECO:0000256" key="1">
    <source>
        <dbReference type="ARBA" id="ARBA00004533"/>
    </source>
</evidence>
<dbReference type="GO" id="GO:0016746">
    <property type="term" value="F:acyltransferase activity"/>
    <property type="evidence" value="ECO:0007669"/>
    <property type="project" value="UniProtKB-KW"/>
</dbReference>
<keyword evidence="6" id="KW-0012">Acyltransferase</keyword>
<evidence type="ECO:0000313" key="9">
    <source>
        <dbReference type="Proteomes" id="UP000282106"/>
    </source>
</evidence>
<proteinExistence type="predicted"/>
<dbReference type="GO" id="GO:0009247">
    <property type="term" value="P:glycolipid biosynthetic process"/>
    <property type="evidence" value="ECO:0007669"/>
    <property type="project" value="UniProtKB-ARBA"/>
</dbReference>
<evidence type="ECO:0000256" key="5">
    <source>
        <dbReference type="ARBA" id="ARBA00023136"/>
    </source>
</evidence>
<keyword evidence="4" id="KW-0808">Transferase</keyword>
<dbReference type="AlphaFoldDB" id="A0A3N0VMG4"/>
<dbReference type="CDD" id="cd07984">
    <property type="entry name" value="LPLAT_LABLAT-like"/>
    <property type="match status" value="1"/>
</dbReference>
<evidence type="ECO:0008006" key="10">
    <source>
        <dbReference type="Google" id="ProtNLM"/>
    </source>
</evidence>
<gene>
    <name evidence="8" type="ORF">ED208_04350</name>
</gene>
<reference evidence="8 9" key="1">
    <citation type="submission" date="2018-10" db="EMBL/GenBank/DDBJ databases">
        <authorList>
            <person name="Chen W.-M."/>
        </authorList>
    </citation>
    <scope>NUCLEOTIDE SEQUENCE [LARGE SCALE GENOMIC DNA]</scope>
    <source>
        <strain evidence="8 9">THS-13</strain>
    </source>
</reference>
<keyword evidence="7" id="KW-0812">Transmembrane</keyword>
<evidence type="ECO:0000256" key="3">
    <source>
        <dbReference type="ARBA" id="ARBA00022519"/>
    </source>
</evidence>
<comment type="caution">
    <text evidence="8">The sequence shown here is derived from an EMBL/GenBank/DDBJ whole genome shotgun (WGS) entry which is preliminary data.</text>
</comment>
<organism evidence="8 9">
    <name type="scientific">Stagnimonas aquatica</name>
    <dbReference type="NCBI Taxonomy" id="2689987"/>
    <lineage>
        <taxon>Bacteria</taxon>
        <taxon>Pseudomonadati</taxon>
        <taxon>Pseudomonadota</taxon>
        <taxon>Gammaproteobacteria</taxon>
        <taxon>Nevskiales</taxon>
        <taxon>Nevskiaceae</taxon>
        <taxon>Stagnimonas</taxon>
    </lineage>
</organism>
<name>A0A3N0VMG4_9GAMM</name>